<keyword evidence="3" id="KW-1185">Reference proteome</keyword>
<feature type="coiled-coil region" evidence="1">
    <location>
        <begin position="64"/>
        <end position="98"/>
    </location>
</feature>
<name>A0A8S9ZGQ8_9BILA</name>
<feature type="non-terminal residue" evidence="2">
    <location>
        <position position="137"/>
    </location>
</feature>
<evidence type="ECO:0000313" key="2">
    <source>
        <dbReference type="EMBL" id="KAF7632504.1"/>
    </source>
</evidence>
<sequence>KYKKKILKAIKTNFFNEGIEVKEEIINKIKKHIIKYSQDEEKAFAQIFVLFSESTLESCNAIIDKEIKAEKHKLNERYDEYHNEYKKYLKQLNTASNNIKQKTFNDVFVYFNNINKEELCEVKREHNYNINPEVELS</sequence>
<organism evidence="2 3">
    <name type="scientific">Meloidogyne graminicola</name>
    <dbReference type="NCBI Taxonomy" id="189291"/>
    <lineage>
        <taxon>Eukaryota</taxon>
        <taxon>Metazoa</taxon>
        <taxon>Ecdysozoa</taxon>
        <taxon>Nematoda</taxon>
        <taxon>Chromadorea</taxon>
        <taxon>Rhabditida</taxon>
        <taxon>Tylenchina</taxon>
        <taxon>Tylenchomorpha</taxon>
        <taxon>Tylenchoidea</taxon>
        <taxon>Meloidogynidae</taxon>
        <taxon>Meloidogyninae</taxon>
        <taxon>Meloidogyne</taxon>
    </lineage>
</organism>
<comment type="caution">
    <text evidence="2">The sequence shown here is derived from an EMBL/GenBank/DDBJ whole genome shotgun (WGS) entry which is preliminary data.</text>
</comment>
<evidence type="ECO:0000256" key="1">
    <source>
        <dbReference type="SAM" id="Coils"/>
    </source>
</evidence>
<evidence type="ECO:0000313" key="3">
    <source>
        <dbReference type="Proteomes" id="UP000605970"/>
    </source>
</evidence>
<feature type="non-terminal residue" evidence="2">
    <location>
        <position position="1"/>
    </location>
</feature>
<keyword evidence="1" id="KW-0175">Coiled coil</keyword>
<dbReference type="AlphaFoldDB" id="A0A8S9ZGQ8"/>
<dbReference type="Proteomes" id="UP000605970">
    <property type="component" value="Unassembled WGS sequence"/>
</dbReference>
<dbReference type="EMBL" id="JABEBT010000101">
    <property type="protein sequence ID" value="KAF7632504.1"/>
    <property type="molecule type" value="Genomic_DNA"/>
</dbReference>
<gene>
    <name evidence="2" type="ORF">Mgra_00008101</name>
</gene>
<reference evidence="2" key="1">
    <citation type="journal article" date="2020" name="Ecol. Evol.">
        <title>Genome structure and content of the rice root-knot nematode (Meloidogyne graminicola).</title>
        <authorList>
            <person name="Phan N.T."/>
            <person name="Danchin E.G.J."/>
            <person name="Klopp C."/>
            <person name="Perfus-Barbeoch L."/>
            <person name="Kozlowski D.K."/>
            <person name="Koutsovoulos G.D."/>
            <person name="Lopez-Roques C."/>
            <person name="Bouchez O."/>
            <person name="Zahm M."/>
            <person name="Besnard G."/>
            <person name="Bellafiore S."/>
        </authorList>
    </citation>
    <scope>NUCLEOTIDE SEQUENCE</scope>
    <source>
        <strain evidence="2">VN-18</strain>
    </source>
</reference>
<proteinExistence type="predicted"/>
<protein>
    <submittedName>
        <fullName evidence="2">Uncharacterized protein</fullName>
    </submittedName>
</protein>
<accession>A0A8S9ZGQ8</accession>